<gene>
    <name evidence="3" type="ORF">KSS89_20980</name>
</gene>
<keyword evidence="4" id="KW-1185">Reference proteome</keyword>
<evidence type="ECO:0000256" key="2">
    <source>
        <dbReference type="SAM" id="Phobius"/>
    </source>
</evidence>
<evidence type="ECO:0000313" key="4">
    <source>
        <dbReference type="Proteomes" id="UP000693952"/>
    </source>
</evidence>
<feature type="transmembrane region" description="Helical" evidence="2">
    <location>
        <begin position="42"/>
        <end position="68"/>
    </location>
</feature>
<feature type="compositionally biased region" description="Polar residues" evidence="1">
    <location>
        <begin position="95"/>
        <end position="110"/>
    </location>
</feature>
<protein>
    <submittedName>
        <fullName evidence="3">YceK/YidQ family lipoprotein</fullName>
    </submittedName>
</protein>
<keyword evidence="2" id="KW-1133">Transmembrane helix</keyword>
<dbReference type="Pfam" id="PF07119">
    <property type="entry name" value="DUF1375"/>
    <property type="match status" value="1"/>
</dbReference>
<dbReference type="Proteomes" id="UP000693952">
    <property type="component" value="Chromosome"/>
</dbReference>
<reference evidence="3" key="1">
    <citation type="submission" date="2021-06" db="EMBL/GenBank/DDBJ databases">
        <title>Updating the genus Pseudomonas: Description of 43 new species and partition of the Pseudomonas putida group.</title>
        <authorList>
            <person name="Girard L."/>
            <person name="Lood C."/>
            <person name="Vandamme P."/>
            <person name="Rokni-Zadeh H."/>
            <person name="van Noort V."/>
            <person name="Hofte M."/>
            <person name="Lavigne R."/>
            <person name="De Mot R."/>
        </authorList>
    </citation>
    <scope>NUCLEOTIDE SEQUENCE</scope>
    <source>
        <strain evidence="3">CMR12a</strain>
    </source>
</reference>
<organism evidence="3 4">
    <name type="scientific">Pseudomonas sessilinigenes</name>
    <dbReference type="NCBI Taxonomy" id="658629"/>
    <lineage>
        <taxon>Bacteria</taxon>
        <taxon>Pseudomonadati</taxon>
        <taxon>Pseudomonadota</taxon>
        <taxon>Gammaproteobacteria</taxon>
        <taxon>Pseudomonadales</taxon>
        <taxon>Pseudomonadaceae</taxon>
        <taxon>Pseudomonas</taxon>
    </lineage>
</organism>
<feature type="region of interest" description="Disordered" evidence="1">
    <location>
        <begin position="72"/>
        <end position="110"/>
    </location>
</feature>
<dbReference type="EMBL" id="CP077074">
    <property type="protein sequence ID" value="QXH43782.1"/>
    <property type="molecule type" value="Genomic_DNA"/>
</dbReference>
<keyword evidence="3" id="KW-0449">Lipoprotein</keyword>
<accession>A0ABX8MYH6</accession>
<dbReference type="InterPro" id="IPR010780">
    <property type="entry name" value="DUF1375"/>
</dbReference>
<keyword evidence="2" id="KW-0472">Membrane</keyword>
<proteinExistence type="predicted"/>
<sequence>MARGGALDWRDDRYYRSTQTSAQVLTGYDLEGYGRMITGGCWAMVVCPIAIIVTLPADALLDTVLLPYDAMQPERPKRNLNAKKQPPMPEDAPAATTNYQGSPSLTEPHP</sequence>
<name>A0ABX8MYH6_9PSED</name>
<evidence type="ECO:0000256" key="1">
    <source>
        <dbReference type="SAM" id="MobiDB-lite"/>
    </source>
</evidence>
<keyword evidence="2" id="KW-0812">Transmembrane</keyword>
<evidence type="ECO:0000313" key="3">
    <source>
        <dbReference type="EMBL" id="QXH43782.1"/>
    </source>
</evidence>